<dbReference type="NCBIfam" id="TIGR01509">
    <property type="entry name" value="HAD-SF-IA-v3"/>
    <property type="match status" value="1"/>
</dbReference>
<dbReference type="Gene3D" id="3.40.50.1000">
    <property type="entry name" value="HAD superfamily/HAD-like"/>
    <property type="match status" value="1"/>
</dbReference>
<protein>
    <submittedName>
        <fullName evidence="1">Uncharacterized protein</fullName>
    </submittedName>
</protein>
<dbReference type="InterPro" id="IPR051806">
    <property type="entry name" value="HAD-like_SPP"/>
</dbReference>
<evidence type="ECO:0000313" key="1">
    <source>
        <dbReference type="EMBL" id="CAF9935451.1"/>
    </source>
</evidence>
<dbReference type="InterPro" id="IPR023198">
    <property type="entry name" value="PGP-like_dom2"/>
</dbReference>
<dbReference type="SUPFAM" id="SSF56784">
    <property type="entry name" value="HAD-like"/>
    <property type="match status" value="1"/>
</dbReference>
<dbReference type="PANTHER" id="PTHR43481">
    <property type="entry name" value="FRUCTOSE-1-PHOSPHATE PHOSPHATASE"/>
    <property type="match status" value="1"/>
</dbReference>
<comment type="caution">
    <text evidence="1">The sequence shown here is derived from an EMBL/GenBank/DDBJ whole genome shotgun (WGS) entry which is preliminary data.</text>
</comment>
<dbReference type="Proteomes" id="UP000664521">
    <property type="component" value="Unassembled WGS sequence"/>
</dbReference>
<dbReference type="GO" id="GO:0050308">
    <property type="term" value="F:sugar-phosphatase activity"/>
    <property type="evidence" value="ECO:0007669"/>
    <property type="project" value="TreeGrafter"/>
</dbReference>
<reference evidence="1" key="1">
    <citation type="submission" date="2021-03" db="EMBL/GenBank/DDBJ databases">
        <authorList>
            <person name="Tagirdzhanova G."/>
        </authorList>
    </citation>
    <scope>NUCLEOTIDE SEQUENCE</scope>
</reference>
<proteinExistence type="predicted"/>
<evidence type="ECO:0000313" key="2">
    <source>
        <dbReference type="Proteomes" id="UP000664521"/>
    </source>
</evidence>
<dbReference type="PANTHER" id="PTHR43481:SF4">
    <property type="entry name" value="GLYCEROL-1-PHOSPHATE PHOSPHOHYDROLASE 1-RELATED"/>
    <property type="match status" value="1"/>
</dbReference>
<name>A0A8H3G9J2_9LECA</name>
<dbReference type="Pfam" id="PF13419">
    <property type="entry name" value="HAD_2"/>
    <property type="match status" value="1"/>
</dbReference>
<dbReference type="InterPro" id="IPR036412">
    <property type="entry name" value="HAD-like_sf"/>
</dbReference>
<dbReference type="InterPro" id="IPR023214">
    <property type="entry name" value="HAD_sf"/>
</dbReference>
<dbReference type="OrthoDB" id="40579at2759"/>
<dbReference type="Gene3D" id="1.10.150.240">
    <property type="entry name" value="Putative phosphatase, domain 2"/>
    <property type="match status" value="1"/>
</dbReference>
<dbReference type="AlphaFoldDB" id="A0A8H3G9J2"/>
<sequence>MSLQLMIVILDVSAMEGAIPREFGADAALVPGAEAILASLESIDARWAIVTSGSRALVEGWLEVMQLAQPKHLIVAQDVEHGKPDPECYLLGKKRLGLDAETLACVVEDSVAGVISGKASGCKVLAVATTYPPRQLLQAGADWVINDLRDVQIIGHDATGAVTIKICKSFQSGEREGEGTKGGLEGGIEP</sequence>
<dbReference type="InterPro" id="IPR041492">
    <property type="entry name" value="HAD_2"/>
</dbReference>
<accession>A0A8H3G9J2</accession>
<gene>
    <name evidence="1" type="ORF">HETSPECPRED_009791</name>
</gene>
<dbReference type="InterPro" id="IPR006439">
    <property type="entry name" value="HAD-SF_hydro_IA"/>
</dbReference>
<dbReference type="EMBL" id="CAJPDS010000083">
    <property type="protein sequence ID" value="CAF9935451.1"/>
    <property type="molecule type" value="Genomic_DNA"/>
</dbReference>
<organism evidence="1 2">
    <name type="scientific">Heterodermia speciosa</name>
    <dbReference type="NCBI Taxonomy" id="116794"/>
    <lineage>
        <taxon>Eukaryota</taxon>
        <taxon>Fungi</taxon>
        <taxon>Dikarya</taxon>
        <taxon>Ascomycota</taxon>
        <taxon>Pezizomycotina</taxon>
        <taxon>Lecanoromycetes</taxon>
        <taxon>OSLEUM clade</taxon>
        <taxon>Lecanoromycetidae</taxon>
        <taxon>Caliciales</taxon>
        <taxon>Physciaceae</taxon>
        <taxon>Heterodermia</taxon>
    </lineage>
</organism>
<keyword evidence="2" id="KW-1185">Reference proteome</keyword>